<dbReference type="PANTHER" id="PTHR47572:SF4">
    <property type="entry name" value="LACTONASE DRP35"/>
    <property type="match status" value="1"/>
</dbReference>
<protein>
    <submittedName>
        <fullName evidence="3">SMP-30/gluconolactonase/LRE family protein</fullName>
    </submittedName>
</protein>
<accession>A0ABW4KTW8</accession>
<evidence type="ECO:0000256" key="1">
    <source>
        <dbReference type="ARBA" id="ARBA00022801"/>
    </source>
</evidence>
<reference evidence="4" key="1">
    <citation type="journal article" date="2019" name="Int. J. Syst. Evol. Microbiol.">
        <title>The Global Catalogue of Microorganisms (GCM) 10K type strain sequencing project: providing services to taxonomists for standard genome sequencing and annotation.</title>
        <authorList>
            <consortium name="The Broad Institute Genomics Platform"/>
            <consortium name="The Broad Institute Genome Sequencing Center for Infectious Disease"/>
            <person name="Wu L."/>
            <person name="Ma J."/>
        </authorList>
    </citation>
    <scope>NUCLEOTIDE SEQUENCE [LARGE SCALE GENOMIC DNA]</scope>
    <source>
        <strain evidence="4">LMG 29247</strain>
    </source>
</reference>
<organism evidence="3 4">
    <name type="scientific">Ottowia flava</name>
    <dbReference type="NCBI Taxonomy" id="2675430"/>
    <lineage>
        <taxon>Bacteria</taxon>
        <taxon>Pseudomonadati</taxon>
        <taxon>Pseudomonadota</taxon>
        <taxon>Betaproteobacteria</taxon>
        <taxon>Burkholderiales</taxon>
        <taxon>Comamonadaceae</taxon>
        <taxon>Ottowia</taxon>
    </lineage>
</organism>
<dbReference type="InterPro" id="IPR013658">
    <property type="entry name" value="SGL"/>
</dbReference>
<dbReference type="Proteomes" id="UP001597304">
    <property type="component" value="Unassembled WGS sequence"/>
</dbReference>
<evidence type="ECO:0000313" key="4">
    <source>
        <dbReference type="Proteomes" id="UP001597304"/>
    </source>
</evidence>
<proteinExistence type="predicted"/>
<keyword evidence="4" id="KW-1185">Reference proteome</keyword>
<dbReference type="PANTHER" id="PTHR47572">
    <property type="entry name" value="LIPOPROTEIN-RELATED"/>
    <property type="match status" value="1"/>
</dbReference>
<name>A0ABW4KTW8_9BURK</name>
<sequence>MTSLTNPLDGFTVDRAQIRTIGHDLQRPECILAEPDGTLWSADARGGVMRIAADGSQRFIGQRSDARFESAAAATSDELEHKFTTGTLPNGLAFAANGDLLISNFGTDCLELMTRDGDTRTLVDQIDGQPIGKVNFVLRDSKDRVWITVSTRVNPWTTAASSRVRDGFIAVLEGGVLRVVADGFFFTNEIRFDAREEWLYIVETTGPHITRMRVQEGAGGVALTDREVFGPQRLGGFPDGIAFDSFGNLWCTLVMVDQLIALTPQGDQRMLLDDGDPVASQNLLDRMAAGTLTADDMMKARGTLAPWMASVTFGGPDLRTVYIGSLMGTTIPYFRSPVAGLPMVHWRA</sequence>
<dbReference type="InterPro" id="IPR051262">
    <property type="entry name" value="SMP-30/CGR1_Lactonase"/>
</dbReference>
<dbReference type="Pfam" id="PF08450">
    <property type="entry name" value="SGL"/>
    <property type="match status" value="1"/>
</dbReference>
<gene>
    <name evidence="3" type="ORF">ACFSF0_12880</name>
</gene>
<dbReference type="InterPro" id="IPR011042">
    <property type="entry name" value="6-blade_b-propeller_TolB-like"/>
</dbReference>
<feature type="domain" description="SMP-30/Gluconolactonase/LRE-like region" evidence="2">
    <location>
        <begin position="81"/>
        <end position="268"/>
    </location>
</feature>
<dbReference type="Gene3D" id="2.120.10.30">
    <property type="entry name" value="TolB, C-terminal domain"/>
    <property type="match status" value="1"/>
</dbReference>
<keyword evidence="1" id="KW-0378">Hydrolase</keyword>
<comment type="caution">
    <text evidence="3">The sequence shown here is derived from an EMBL/GenBank/DDBJ whole genome shotgun (WGS) entry which is preliminary data.</text>
</comment>
<dbReference type="SUPFAM" id="SSF63829">
    <property type="entry name" value="Calcium-dependent phosphotriesterase"/>
    <property type="match status" value="1"/>
</dbReference>
<evidence type="ECO:0000313" key="3">
    <source>
        <dbReference type="EMBL" id="MFD1711509.1"/>
    </source>
</evidence>
<dbReference type="EMBL" id="JBHUEJ010000027">
    <property type="protein sequence ID" value="MFD1711509.1"/>
    <property type="molecule type" value="Genomic_DNA"/>
</dbReference>
<evidence type="ECO:0000259" key="2">
    <source>
        <dbReference type="Pfam" id="PF08450"/>
    </source>
</evidence>
<dbReference type="RefSeq" id="WP_147913703.1">
    <property type="nucleotide sequence ID" value="NZ_JBHUEJ010000027.1"/>
</dbReference>